<organism evidence="2">
    <name type="scientific">Brassica napus</name>
    <name type="common">Rape</name>
    <dbReference type="NCBI Taxonomy" id="3708"/>
    <lineage>
        <taxon>Eukaryota</taxon>
        <taxon>Viridiplantae</taxon>
        <taxon>Streptophyta</taxon>
        <taxon>Embryophyta</taxon>
        <taxon>Tracheophyta</taxon>
        <taxon>Spermatophyta</taxon>
        <taxon>Magnoliopsida</taxon>
        <taxon>eudicotyledons</taxon>
        <taxon>Gunneridae</taxon>
        <taxon>Pentapetalae</taxon>
        <taxon>rosids</taxon>
        <taxon>malvids</taxon>
        <taxon>Brassicales</taxon>
        <taxon>Brassicaceae</taxon>
        <taxon>Brassiceae</taxon>
        <taxon>Brassica</taxon>
    </lineage>
</organism>
<gene>
    <name evidence="2" type="ORF">DARMORV10_A01P14540.1</name>
</gene>
<dbReference type="EMBL" id="HG994355">
    <property type="protein sequence ID" value="CAF2149330.1"/>
    <property type="molecule type" value="Genomic_DNA"/>
</dbReference>
<feature type="compositionally biased region" description="Basic and acidic residues" evidence="1">
    <location>
        <begin position="73"/>
        <end position="82"/>
    </location>
</feature>
<name>A0A816XPG8_BRANA</name>
<feature type="non-terminal residue" evidence="2">
    <location>
        <position position="201"/>
    </location>
</feature>
<accession>A0A816XPG8</accession>
<feature type="compositionally biased region" description="Basic and acidic residues" evidence="1">
    <location>
        <begin position="165"/>
        <end position="187"/>
    </location>
</feature>
<evidence type="ECO:0000313" key="2">
    <source>
        <dbReference type="EMBL" id="CAF2149330.1"/>
    </source>
</evidence>
<evidence type="ECO:0000256" key="1">
    <source>
        <dbReference type="SAM" id="MobiDB-lite"/>
    </source>
</evidence>
<reference evidence="2" key="1">
    <citation type="submission" date="2021-01" db="EMBL/GenBank/DDBJ databases">
        <authorList>
            <consortium name="Genoscope - CEA"/>
            <person name="William W."/>
        </authorList>
    </citation>
    <scope>NUCLEOTIDE SEQUENCE</scope>
</reference>
<proteinExistence type="predicted"/>
<feature type="region of interest" description="Disordered" evidence="1">
    <location>
        <begin position="1"/>
        <end position="35"/>
    </location>
</feature>
<feature type="region of interest" description="Disordered" evidence="1">
    <location>
        <begin position="66"/>
        <end position="201"/>
    </location>
</feature>
<sequence length="201" mass="22710">MAKELAKVAVENSGNGKEGSKERVEEAPEPEESNAEVVLITNLEEIEEGEVVEEWPRVKIASRYSLLSDLEEQERMGESKEVEDSEDVEENRRKAESVTEDEDLGQKEELEGNINLEANKTVELENNGKVGDEENLEVMGKEKEKNENLDERTREGDEDDTITEEVSKEVVESKGGERKLEKGESTHQRASIPRNSKTNHK</sequence>
<dbReference type="Proteomes" id="UP001295469">
    <property type="component" value="Chromosome A01"/>
</dbReference>
<dbReference type="AlphaFoldDB" id="A0A816XPG8"/>
<protein>
    <submittedName>
        <fullName evidence="2">(rape) hypothetical protein</fullName>
    </submittedName>
</protein>
<feature type="compositionally biased region" description="Basic and acidic residues" evidence="1">
    <location>
        <begin position="139"/>
        <end position="155"/>
    </location>
</feature>